<dbReference type="EMBL" id="AZBU02000013">
    <property type="protein sequence ID" value="TKR58696.1"/>
    <property type="molecule type" value="Genomic_DNA"/>
</dbReference>
<reference evidence="2 3" key="2">
    <citation type="journal article" date="2019" name="G3 (Bethesda)">
        <title>Hybrid Assembly of the Genome of the Entomopathogenic Nematode Steinernema carpocapsae Identifies the X-Chromosome.</title>
        <authorList>
            <person name="Serra L."/>
            <person name="Macchietto M."/>
            <person name="Macias-Munoz A."/>
            <person name="McGill C.J."/>
            <person name="Rodriguez I.M."/>
            <person name="Rodriguez B."/>
            <person name="Murad R."/>
            <person name="Mortazavi A."/>
        </authorList>
    </citation>
    <scope>NUCLEOTIDE SEQUENCE [LARGE SCALE GENOMIC DNA]</scope>
    <source>
        <strain evidence="2 3">ALL</strain>
    </source>
</reference>
<keyword evidence="3" id="KW-1185">Reference proteome</keyword>
<feature type="transmembrane region" description="Helical" evidence="1">
    <location>
        <begin position="50"/>
        <end position="69"/>
    </location>
</feature>
<comment type="caution">
    <text evidence="2">The sequence shown here is derived from an EMBL/GenBank/DDBJ whole genome shotgun (WGS) entry which is preliminary data.</text>
</comment>
<accession>A0A4U5LRR9</accession>
<keyword evidence="1" id="KW-0472">Membrane</keyword>
<dbReference type="Proteomes" id="UP000298663">
    <property type="component" value="Unassembled WGS sequence"/>
</dbReference>
<protein>
    <submittedName>
        <fullName evidence="2">Uncharacterized protein</fullName>
    </submittedName>
</protein>
<keyword evidence="1" id="KW-0812">Transmembrane</keyword>
<reference evidence="2 3" key="1">
    <citation type="journal article" date="2015" name="Genome Biol.">
        <title>Comparative genomics of Steinernema reveals deeply conserved gene regulatory networks.</title>
        <authorList>
            <person name="Dillman A.R."/>
            <person name="Macchietto M."/>
            <person name="Porter C.F."/>
            <person name="Rogers A."/>
            <person name="Williams B."/>
            <person name="Antoshechkin I."/>
            <person name="Lee M.M."/>
            <person name="Goodwin Z."/>
            <person name="Lu X."/>
            <person name="Lewis E.E."/>
            <person name="Goodrich-Blair H."/>
            <person name="Stock S.P."/>
            <person name="Adams B.J."/>
            <person name="Sternberg P.W."/>
            <person name="Mortazavi A."/>
        </authorList>
    </citation>
    <scope>NUCLEOTIDE SEQUENCE [LARGE SCALE GENOMIC DNA]</scope>
    <source>
        <strain evidence="2 3">ALL</strain>
    </source>
</reference>
<evidence type="ECO:0000313" key="3">
    <source>
        <dbReference type="Proteomes" id="UP000298663"/>
    </source>
</evidence>
<organism evidence="2 3">
    <name type="scientific">Steinernema carpocapsae</name>
    <name type="common">Entomopathogenic nematode</name>
    <dbReference type="NCBI Taxonomy" id="34508"/>
    <lineage>
        <taxon>Eukaryota</taxon>
        <taxon>Metazoa</taxon>
        <taxon>Ecdysozoa</taxon>
        <taxon>Nematoda</taxon>
        <taxon>Chromadorea</taxon>
        <taxon>Rhabditida</taxon>
        <taxon>Tylenchina</taxon>
        <taxon>Panagrolaimomorpha</taxon>
        <taxon>Strongyloidoidea</taxon>
        <taxon>Steinernematidae</taxon>
        <taxon>Steinernema</taxon>
    </lineage>
</organism>
<dbReference type="AlphaFoldDB" id="A0A4U5LRR9"/>
<keyword evidence="1" id="KW-1133">Transmembrane helix</keyword>
<sequence length="85" mass="9871">MSTTPVPRHEADEDCLRCRHVRLHQGRPRLHHVPFVTMQWNPGFFVYKKLFFSVHIIALLIVFALPLVAKPLKKEAAEAKEKKAE</sequence>
<name>A0A4U5LRR9_STECR</name>
<evidence type="ECO:0000256" key="1">
    <source>
        <dbReference type="SAM" id="Phobius"/>
    </source>
</evidence>
<gene>
    <name evidence="2" type="ORF">L596_030107</name>
</gene>
<proteinExistence type="predicted"/>
<evidence type="ECO:0000313" key="2">
    <source>
        <dbReference type="EMBL" id="TKR58696.1"/>
    </source>
</evidence>